<keyword evidence="3" id="KW-1185">Reference proteome</keyword>
<organism evidence="2 3">
    <name type="scientific">Streptomyces mimosae</name>
    <dbReference type="NCBI Taxonomy" id="2586635"/>
    <lineage>
        <taxon>Bacteria</taxon>
        <taxon>Bacillati</taxon>
        <taxon>Actinomycetota</taxon>
        <taxon>Actinomycetes</taxon>
        <taxon>Kitasatosporales</taxon>
        <taxon>Streptomycetaceae</taxon>
        <taxon>Streptomyces</taxon>
    </lineage>
</organism>
<sequence>MRAGGDIAIDLRIPTPRRYDLTADRIRARNRRRVQVLKCLPALERACRYSTSETALVLLTKYPTPAAPRRTGRNHLANCLKNRKIRNLENVPATAIEAVEARYTTIPRKKLAAAMGSMTVRKAMAVDEQSANIDSLVRGRSRKHRHAEVTTSLPGIGPALGTEFVGLTGGDMSLFTTDDRLAGVADPAPVPMESGRVTGTLDRPRHDSCRLLRLLWLSPKSTARPRPVSRTFHDREGVEDKGLRQAISALSRRRLNVV</sequence>
<dbReference type="OrthoDB" id="3188901at2"/>
<dbReference type="EMBL" id="VDLY02000006">
    <property type="protein sequence ID" value="KAB8166417.1"/>
    <property type="molecule type" value="Genomic_DNA"/>
</dbReference>
<evidence type="ECO:0000313" key="2">
    <source>
        <dbReference type="EMBL" id="KAB8166417.1"/>
    </source>
</evidence>
<dbReference type="GO" id="GO:0004803">
    <property type="term" value="F:transposase activity"/>
    <property type="evidence" value="ECO:0007669"/>
    <property type="project" value="InterPro"/>
</dbReference>
<name>A0A5N6AC72_9ACTN</name>
<gene>
    <name evidence="2" type="ORF">FH607_011350</name>
</gene>
<proteinExistence type="predicted"/>
<dbReference type="GO" id="GO:0006313">
    <property type="term" value="P:DNA transposition"/>
    <property type="evidence" value="ECO:0007669"/>
    <property type="project" value="InterPro"/>
</dbReference>
<dbReference type="AlphaFoldDB" id="A0A5N6AC72"/>
<protein>
    <submittedName>
        <fullName evidence="2">Transposase</fullName>
    </submittedName>
</protein>
<dbReference type="Proteomes" id="UP000314251">
    <property type="component" value="Unassembled WGS sequence"/>
</dbReference>
<dbReference type="InterPro" id="IPR003346">
    <property type="entry name" value="Transposase_20"/>
</dbReference>
<evidence type="ECO:0000259" key="1">
    <source>
        <dbReference type="Pfam" id="PF02371"/>
    </source>
</evidence>
<dbReference type="Pfam" id="PF02371">
    <property type="entry name" value="Transposase_20"/>
    <property type="match status" value="1"/>
</dbReference>
<comment type="caution">
    <text evidence="2">The sequence shown here is derived from an EMBL/GenBank/DDBJ whole genome shotgun (WGS) entry which is preliminary data.</text>
</comment>
<dbReference type="GO" id="GO:0003677">
    <property type="term" value="F:DNA binding"/>
    <property type="evidence" value="ECO:0007669"/>
    <property type="project" value="InterPro"/>
</dbReference>
<evidence type="ECO:0000313" key="3">
    <source>
        <dbReference type="Proteomes" id="UP000314251"/>
    </source>
</evidence>
<feature type="domain" description="Transposase IS116/IS110/IS902 C-terminal" evidence="1">
    <location>
        <begin position="150"/>
        <end position="233"/>
    </location>
</feature>
<reference evidence="2" key="1">
    <citation type="submission" date="2019-10" db="EMBL/GenBank/DDBJ databases">
        <title>Nonomuraea sp. nov., isolated from Phyllanthus amarus.</title>
        <authorList>
            <person name="Klykleung N."/>
            <person name="Tanasupawat S."/>
        </authorList>
    </citation>
    <scope>NUCLEOTIDE SEQUENCE [LARGE SCALE GENOMIC DNA]</scope>
    <source>
        <strain evidence="2">3MP-10</strain>
    </source>
</reference>
<accession>A0A5N6AC72</accession>
<dbReference type="RefSeq" id="WP_139667541.1">
    <property type="nucleotide sequence ID" value="NZ_VDLY02000006.1"/>
</dbReference>